<reference evidence="2" key="1">
    <citation type="submission" date="2022-11" db="UniProtKB">
        <authorList>
            <consortium name="WormBaseParasite"/>
        </authorList>
    </citation>
    <scope>IDENTIFICATION</scope>
</reference>
<dbReference type="AlphaFoldDB" id="A0A914PFP8"/>
<protein>
    <submittedName>
        <fullName evidence="2">Uncharacterized protein</fullName>
    </submittedName>
</protein>
<sequence length="140" mass="16177">MLTFYTIDATETETIDRLQLAKSEGPLLAGIDAPIIILLTDFYSTKFADIYQKPDEPLKNYKLCRVYVFDSIAYENYINLNQKLIYFSNVQINETVPIFPTEGSMTTSTTAVNDVTGMYFYSHNFTVFDFIETKFSEVYF</sequence>
<dbReference type="WBParaSite" id="PDA_v2.g16538.t1">
    <property type="protein sequence ID" value="PDA_v2.g16538.t1"/>
    <property type="gene ID" value="PDA_v2.g16538"/>
</dbReference>
<name>A0A914PFP8_9BILA</name>
<accession>A0A914PFP8</accession>
<evidence type="ECO:0000313" key="1">
    <source>
        <dbReference type="Proteomes" id="UP000887578"/>
    </source>
</evidence>
<keyword evidence="1" id="KW-1185">Reference proteome</keyword>
<organism evidence="1 2">
    <name type="scientific">Panagrolaimus davidi</name>
    <dbReference type="NCBI Taxonomy" id="227884"/>
    <lineage>
        <taxon>Eukaryota</taxon>
        <taxon>Metazoa</taxon>
        <taxon>Ecdysozoa</taxon>
        <taxon>Nematoda</taxon>
        <taxon>Chromadorea</taxon>
        <taxon>Rhabditida</taxon>
        <taxon>Tylenchina</taxon>
        <taxon>Panagrolaimomorpha</taxon>
        <taxon>Panagrolaimoidea</taxon>
        <taxon>Panagrolaimidae</taxon>
        <taxon>Panagrolaimus</taxon>
    </lineage>
</organism>
<evidence type="ECO:0000313" key="2">
    <source>
        <dbReference type="WBParaSite" id="PDA_v2.g16538.t1"/>
    </source>
</evidence>
<proteinExistence type="predicted"/>
<dbReference type="Proteomes" id="UP000887578">
    <property type="component" value="Unplaced"/>
</dbReference>